<dbReference type="PANTHER" id="PTHR35170">
    <property type="entry name" value="PROTEIN DD3-3"/>
    <property type="match status" value="1"/>
</dbReference>
<dbReference type="Proteomes" id="UP000735302">
    <property type="component" value="Unassembled WGS sequence"/>
</dbReference>
<dbReference type="InterPro" id="IPR053320">
    <property type="entry name" value="Protein_DD3-3_O-glyco"/>
</dbReference>
<protein>
    <submittedName>
        <fullName evidence="2">Protein dd3-3-like</fullName>
    </submittedName>
</protein>
<feature type="region of interest" description="Disordered" evidence="1">
    <location>
        <begin position="1"/>
        <end position="42"/>
    </location>
</feature>
<feature type="compositionally biased region" description="Polar residues" evidence="1">
    <location>
        <begin position="1"/>
        <end position="10"/>
    </location>
</feature>
<dbReference type="EMBL" id="BLXT01005430">
    <property type="protein sequence ID" value="GFO22641.1"/>
    <property type="molecule type" value="Genomic_DNA"/>
</dbReference>
<evidence type="ECO:0000313" key="3">
    <source>
        <dbReference type="Proteomes" id="UP000735302"/>
    </source>
</evidence>
<dbReference type="PANTHER" id="PTHR35170:SF1">
    <property type="entry name" value="PROTEIN DD3-3"/>
    <property type="match status" value="1"/>
</dbReference>
<dbReference type="AlphaFoldDB" id="A0AAV4BQA8"/>
<keyword evidence="3" id="KW-1185">Reference proteome</keyword>
<gene>
    <name evidence="2" type="ORF">PoB_004914600</name>
</gene>
<organism evidence="2 3">
    <name type="scientific">Plakobranchus ocellatus</name>
    <dbReference type="NCBI Taxonomy" id="259542"/>
    <lineage>
        <taxon>Eukaryota</taxon>
        <taxon>Metazoa</taxon>
        <taxon>Spiralia</taxon>
        <taxon>Lophotrochozoa</taxon>
        <taxon>Mollusca</taxon>
        <taxon>Gastropoda</taxon>
        <taxon>Heterobranchia</taxon>
        <taxon>Euthyneura</taxon>
        <taxon>Panpulmonata</taxon>
        <taxon>Sacoglossa</taxon>
        <taxon>Placobranchoidea</taxon>
        <taxon>Plakobranchidae</taxon>
        <taxon>Plakobranchus</taxon>
    </lineage>
</organism>
<reference evidence="2 3" key="1">
    <citation type="journal article" date="2021" name="Elife">
        <title>Chloroplast acquisition without the gene transfer in kleptoplastic sea slugs, Plakobranchus ocellatus.</title>
        <authorList>
            <person name="Maeda T."/>
            <person name="Takahashi S."/>
            <person name="Yoshida T."/>
            <person name="Shimamura S."/>
            <person name="Takaki Y."/>
            <person name="Nagai Y."/>
            <person name="Toyoda A."/>
            <person name="Suzuki Y."/>
            <person name="Arimoto A."/>
            <person name="Ishii H."/>
            <person name="Satoh N."/>
            <person name="Nishiyama T."/>
            <person name="Hasebe M."/>
            <person name="Maruyama T."/>
            <person name="Minagawa J."/>
            <person name="Obokata J."/>
            <person name="Shigenobu S."/>
        </authorList>
    </citation>
    <scope>NUCLEOTIDE SEQUENCE [LARGE SCALE GENOMIC DNA]</scope>
</reference>
<comment type="caution">
    <text evidence="2">The sequence shown here is derived from an EMBL/GenBank/DDBJ whole genome shotgun (WGS) entry which is preliminary data.</text>
</comment>
<proteinExistence type="predicted"/>
<name>A0AAV4BQA8_9GAST</name>
<evidence type="ECO:0000256" key="1">
    <source>
        <dbReference type="SAM" id="MobiDB-lite"/>
    </source>
</evidence>
<sequence length="128" mass="14466">MYFNISTANEKTQHCSQHETEPPGETEWARDNHQGKTIGGHPPVFNRTIPKHIQHENCVITIRSHTFTVHPAVPENLEIEAGASIRNMNVRGKRGNIVQVFLVVEYDCVPNVWEMAAGDLGHIPYTKE</sequence>
<evidence type="ECO:0000313" key="2">
    <source>
        <dbReference type="EMBL" id="GFO22641.1"/>
    </source>
</evidence>
<feature type="compositionally biased region" description="Basic and acidic residues" evidence="1">
    <location>
        <begin position="11"/>
        <end position="34"/>
    </location>
</feature>
<accession>A0AAV4BQA8</accession>